<organism evidence="1 2">
    <name type="scientific">Pleurodeles waltl</name>
    <name type="common">Iberian ribbed newt</name>
    <dbReference type="NCBI Taxonomy" id="8319"/>
    <lineage>
        <taxon>Eukaryota</taxon>
        <taxon>Metazoa</taxon>
        <taxon>Chordata</taxon>
        <taxon>Craniata</taxon>
        <taxon>Vertebrata</taxon>
        <taxon>Euteleostomi</taxon>
        <taxon>Amphibia</taxon>
        <taxon>Batrachia</taxon>
        <taxon>Caudata</taxon>
        <taxon>Salamandroidea</taxon>
        <taxon>Salamandridae</taxon>
        <taxon>Pleurodelinae</taxon>
        <taxon>Pleurodeles</taxon>
    </lineage>
</organism>
<dbReference type="EMBL" id="JANPWB010000010">
    <property type="protein sequence ID" value="KAJ1140284.1"/>
    <property type="molecule type" value="Genomic_DNA"/>
</dbReference>
<sequence>MQGSYTNERERCRSSSRAPIFFWLSSPGVNDKQKARGACERLVRRRQPGAKNCDSIIDLQSWRRLHVGHLPCSFTMTALPAPPCGEFSSGCRRACGRGRETSLRRSCLSSKVGANQWQDGDPKMLLHVTKNKTCSNPCGCWHSLPGWLRLLDAADRNGSSRLDSAPVRRCCRSWQLLG</sequence>
<accession>A0AAV7QMJ0</accession>
<evidence type="ECO:0000313" key="2">
    <source>
        <dbReference type="Proteomes" id="UP001066276"/>
    </source>
</evidence>
<dbReference type="Proteomes" id="UP001066276">
    <property type="component" value="Chromosome 6"/>
</dbReference>
<evidence type="ECO:0000313" key="1">
    <source>
        <dbReference type="EMBL" id="KAJ1140284.1"/>
    </source>
</evidence>
<comment type="caution">
    <text evidence="1">The sequence shown here is derived from an EMBL/GenBank/DDBJ whole genome shotgun (WGS) entry which is preliminary data.</text>
</comment>
<proteinExistence type="predicted"/>
<protein>
    <submittedName>
        <fullName evidence="1">Uncharacterized protein</fullName>
    </submittedName>
</protein>
<keyword evidence="2" id="KW-1185">Reference proteome</keyword>
<dbReference type="AlphaFoldDB" id="A0AAV7QMJ0"/>
<name>A0AAV7QMJ0_PLEWA</name>
<reference evidence="1" key="1">
    <citation type="journal article" date="2022" name="bioRxiv">
        <title>Sequencing and chromosome-scale assembly of the giantPleurodeles waltlgenome.</title>
        <authorList>
            <person name="Brown T."/>
            <person name="Elewa A."/>
            <person name="Iarovenko S."/>
            <person name="Subramanian E."/>
            <person name="Araus A.J."/>
            <person name="Petzold A."/>
            <person name="Susuki M."/>
            <person name="Suzuki K.-i.T."/>
            <person name="Hayashi T."/>
            <person name="Toyoda A."/>
            <person name="Oliveira C."/>
            <person name="Osipova E."/>
            <person name="Leigh N.D."/>
            <person name="Simon A."/>
            <person name="Yun M.H."/>
        </authorList>
    </citation>
    <scope>NUCLEOTIDE SEQUENCE</scope>
    <source>
        <strain evidence="1">20211129_DDA</strain>
        <tissue evidence="1">Liver</tissue>
    </source>
</reference>
<gene>
    <name evidence="1" type="ORF">NDU88_006641</name>
</gene>